<reference evidence="1" key="1">
    <citation type="submission" date="2021-08" db="EMBL/GenBank/DDBJ databases">
        <title>The first chromosome-level gecko genome reveals the dynamic sex chromosomes of Neotropical dwarf geckos (Sphaerodactylidae: Sphaerodactylus).</title>
        <authorList>
            <person name="Pinto B.J."/>
            <person name="Keating S.E."/>
            <person name="Gamble T."/>
        </authorList>
    </citation>
    <scope>NUCLEOTIDE SEQUENCE</scope>
    <source>
        <strain evidence="1">TG3544</strain>
    </source>
</reference>
<protein>
    <submittedName>
        <fullName evidence="1">Uncharacterized protein</fullName>
    </submittedName>
</protein>
<dbReference type="Proteomes" id="UP000827872">
    <property type="component" value="Linkage Group LG03"/>
</dbReference>
<name>A0ACB8EJR3_9SAUR</name>
<proteinExistence type="predicted"/>
<sequence>METLQLLPLCFLLLSTPYVDVQTQFLDFKCDENMTAEIGKNIDITCISNAKITDMTVKFCTNKTLCSNSSNINTFKNITTVDIGRIALEINVNSTTLHISNVQISDQKMYQFFASSPIGHRNKDVLVWVIGPVPPTSERPITEIPVLEKFRSEDTLSNEIKYTAFILVPMAMLAIAMALFWRKKKVGYVIWQKIPDVYHQPRFPEDSL</sequence>
<keyword evidence="2" id="KW-1185">Reference proteome</keyword>
<gene>
    <name evidence="1" type="ORF">K3G42_028077</name>
</gene>
<accession>A0ACB8EJR3</accession>
<comment type="caution">
    <text evidence="1">The sequence shown here is derived from an EMBL/GenBank/DDBJ whole genome shotgun (WGS) entry which is preliminary data.</text>
</comment>
<organism evidence="1 2">
    <name type="scientific">Sphaerodactylus townsendi</name>
    <dbReference type="NCBI Taxonomy" id="933632"/>
    <lineage>
        <taxon>Eukaryota</taxon>
        <taxon>Metazoa</taxon>
        <taxon>Chordata</taxon>
        <taxon>Craniata</taxon>
        <taxon>Vertebrata</taxon>
        <taxon>Euteleostomi</taxon>
        <taxon>Lepidosauria</taxon>
        <taxon>Squamata</taxon>
        <taxon>Bifurcata</taxon>
        <taxon>Gekkota</taxon>
        <taxon>Sphaerodactylidae</taxon>
        <taxon>Sphaerodactylus</taxon>
    </lineage>
</organism>
<evidence type="ECO:0000313" key="2">
    <source>
        <dbReference type="Proteomes" id="UP000827872"/>
    </source>
</evidence>
<dbReference type="EMBL" id="CM037616">
    <property type="protein sequence ID" value="KAH7992919.1"/>
    <property type="molecule type" value="Genomic_DNA"/>
</dbReference>
<evidence type="ECO:0000313" key="1">
    <source>
        <dbReference type="EMBL" id="KAH7992919.1"/>
    </source>
</evidence>